<feature type="compositionally biased region" description="Basic residues" evidence="8">
    <location>
        <begin position="96"/>
        <end position="117"/>
    </location>
</feature>
<evidence type="ECO:0000256" key="5">
    <source>
        <dbReference type="ARBA" id="ARBA00023125"/>
    </source>
</evidence>
<keyword evidence="3" id="KW-0227">DNA damage</keyword>
<dbReference type="FunCoup" id="A0A286URW1">
    <property type="interactions" value="274"/>
</dbReference>
<dbReference type="OrthoDB" id="2534523at2759"/>
<feature type="compositionally biased region" description="Acidic residues" evidence="8">
    <location>
        <begin position="145"/>
        <end position="155"/>
    </location>
</feature>
<dbReference type="SUPFAM" id="SSF55271">
    <property type="entry name" value="DNA repair protein MutS, domain I"/>
    <property type="match status" value="1"/>
</dbReference>
<dbReference type="PROSITE" id="PS00486">
    <property type="entry name" value="DNA_MISMATCH_REPAIR_2"/>
    <property type="match status" value="1"/>
</dbReference>
<dbReference type="InterPro" id="IPR007860">
    <property type="entry name" value="DNA_mmatch_repair_MutS_con_dom"/>
</dbReference>
<dbReference type="SUPFAM" id="SSF48334">
    <property type="entry name" value="DNA repair protein MutS, domain III"/>
    <property type="match status" value="1"/>
</dbReference>
<dbReference type="Pfam" id="PF05192">
    <property type="entry name" value="MutS_III"/>
    <property type="match status" value="1"/>
</dbReference>
<dbReference type="InterPro" id="IPR000432">
    <property type="entry name" value="DNA_mismatch_repair_MutS_C"/>
</dbReference>
<dbReference type="EMBL" id="NBII01000002">
    <property type="protein sequence ID" value="PAV22330.1"/>
    <property type="molecule type" value="Genomic_DNA"/>
</dbReference>
<dbReference type="InterPro" id="IPR027417">
    <property type="entry name" value="P-loop_NTPase"/>
</dbReference>
<evidence type="ECO:0000256" key="6">
    <source>
        <dbReference type="ARBA" id="ARBA00023204"/>
    </source>
</evidence>
<dbReference type="GO" id="GO:0005524">
    <property type="term" value="F:ATP binding"/>
    <property type="evidence" value="ECO:0007669"/>
    <property type="project" value="UniProtKB-KW"/>
</dbReference>
<comment type="caution">
    <text evidence="10">The sequence shown here is derived from an EMBL/GenBank/DDBJ whole genome shotgun (WGS) entry which is preliminary data.</text>
</comment>
<feature type="region of interest" description="Disordered" evidence="8">
    <location>
        <begin position="34"/>
        <end position="53"/>
    </location>
</feature>
<dbReference type="GO" id="GO:0140664">
    <property type="term" value="F:ATP-dependent DNA damage sensor activity"/>
    <property type="evidence" value="ECO:0007669"/>
    <property type="project" value="InterPro"/>
</dbReference>
<dbReference type="FunFam" id="3.40.50.300:FF:001238">
    <property type="entry name" value="DNA mismatch repair protein"/>
    <property type="match status" value="1"/>
</dbReference>
<dbReference type="InterPro" id="IPR007696">
    <property type="entry name" value="DNA_mismatch_repair_MutS_core"/>
</dbReference>
<evidence type="ECO:0000256" key="2">
    <source>
        <dbReference type="ARBA" id="ARBA00022741"/>
    </source>
</evidence>
<evidence type="ECO:0000313" key="10">
    <source>
        <dbReference type="EMBL" id="PAV22330.1"/>
    </source>
</evidence>
<feature type="region of interest" description="Disordered" evidence="8">
    <location>
        <begin position="616"/>
        <end position="637"/>
    </location>
</feature>
<sequence>MVIRPSSTALRSTLSIRLCSHDLSRSITRAYFHSDSSLKQPLQSRSQSSDGNVTKSVKDYAALPHSLIKDGAPVDPLPAWNGGLIPQDNNPEPSKKTKPARARKGTKSSVARKKPKKPEKPEESDDNLVFKSTRRVTKAATSGEVQEDEEETEADLDLKQAIQRPPRSPLARQITENFEKFPGCILLTRVGNFYESYFEQAIEVAKLLSIKLATRKWEDRKVWMCGFPVMHQDKYLKVLVQKYNRRVALCEEFAQPRESFDSILSKPTYERRVARILTPGTLIDEAFLNPYENNFLLSISTENHTLLEDSSNSESTQSYGLAWIDVSTGEFFTRSTDFYSLRNHIVRISPGEIVIPKEFEAKTEHPLQLLLKELEYPLSYVSDTIHQPELISDEVNDDIVNDNASPVSSSVFSPPETSAIAILNNFLQASLMDHAPQTLRPVREEKSRRMQIDAHTLKSLEIRENIREGGVSGSLMNSIKRTVTESGTRLLARWLCSPSTSVEEILARQALVQFFKDRETLRTDLTFLLKKSEDTTRIVQRILLKRGSFDNLISICNTIDIWNKIKSKIRNEMKFESQDGGDQKIDGDWSRMNLLLDKLNDLDGLTGHIKSAVEFHELQQPEESAKSEEGEEEDEGDALQRLITNGFTKDVVLPGPDAKWKIKPGFSVQLTALHERLAELQAQKEQLQTRFQKQYGAPSLLLRHTPTHGLHVHISRPVRDTMKLNKARSFAAIVTNKSSKIYVNEDWCALGDSIIRTAAEIIAAEKDAFASLVERVLAESVSIRKNARIFDELDITSALASLASKEHYVRPKIDESISFNIEDGRHPTVELGLRGSGRMFAPNSISMSESSRLHIVTGPNMAGKSTYLRQIALIAILAQIGSFVPADYAHMGLVDKVFTRIGARDDLYRNQSTFMVEMTETADILKNATERSLVIMDEVGRGTTVKDGLAIAFAVIQHLYVKNQCRALFATHFHEIVDMFGFEESSASSAIYPAIAFSCTDITENSDGRFSYSHLMRPGANRNSHGLKVAQLAGMPEFAIKIAEDALSSINSNKGHPVGSSLSDLRDIGLKLSNIRN</sequence>
<dbReference type="Pfam" id="PF05188">
    <property type="entry name" value="MutS_II"/>
    <property type="match status" value="1"/>
</dbReference>
<keyword evidence="11" id="KW-1185">Reference proteome</keyword>
<dbReference type="Gene3D" id="1.10.1420.10">
    <property type="match status" value="2"/>
</dbReference>
<evidence type="ECO:0000256" key="7">
    <source>
        <dbReference type="SAM" id="Coils"/>
    </source>
</evidence>
<evidence type="ECO:0000256" key="8">
    <source>
        <dbReference type="SAM" id="MobiDB-lite"/>
    </source>
</evidence>
<dbReference type="GO" id="GO:0006298">
    <property type="term" value="P:mismatch repair"/>
    <property type="evidence" value="ECO:0007669"/>
    <property type="project" value="InterPro"/>
</dbReference>
<dbReference type="Gene3D" id="3.30.420.110">
    <property type="entry name" value="MutS, connector domain"/>
    <property type="match status" value="1"/>
</dbReference>
<keyword evidence="7" id="KW-0175">Coiled coil</keyword>
<dbReference type="Gene3D" id="3.40.1170.10">
    <property type="entry name" value="DNA repair protein MutS, domain I"/>
    <property type="match status" value="1"/>
</dbReference>
<dbReference type="AlphaFoldDB" id="A0A286URW1"/>
<proteinExistence type="inferred from homology"/>
<dbReference type="STRING" id="2282107.A0A286URW1"/>
<dbReference type="Pfam" id="PF00488">
    <property type="entry name" value="MutS_V"/>
    <property type="match status" value="1"/>
</dbReference>
<dbReference type="SUPFAM" id="SSF53150">
    <property type="entry name" value="DNA repair protein MutS, domain II"/>
    <property type="match status" value="1"/>
</dbReference>
<dbReference type="SUPFAM" id="SSF52540">
    <property type="entry name" value="P-loop containing nucleoside triphosphate hydrolases"/>
    <property type="match status" value="1"/>
</dbReference>
<dbReference type="GO" id="GO:0030983">
    <property type="term" value="F:mismatched DNA binding"/>
    <property type="evidence" value="ECO:0007669"/>
    <property type="project" value="InterPro"/>
</dbReference>
<protein>
    <submittedName>
        <fullName evidence="10">Dna mismatch repair</fullName>
    </submittedName>
</protein>
<evidence type="ECO:0000256" key="3">
    <source>
        <dbReference type="ARBA" id="ARBA00022763"/>
    </source>
</evidence>
<dbReference type="GO" id="GO:0005634">
    <property type="term" value="C:nucleus"/>
    <property type="evidence" value="ECO:0007669"/>
    <property type="project" value="TreeGrafter"/>
</dbReference>
<dbReference type="InterPro" id="IPR045076">
    <property type="entry name" value="MutS"/>
</dbReference>
<feature type="domain" description="DNA mismatch repair proteins mutS family" evidence="9">
    <location>
        <begin position="932"/>
        <end position="948"/>
    </location>
</feature>
<feature type="coiled-coil region" evidence="7">
    <location>
        <begin position="670"/>
        <end position="697"/>
    </location>
</feature>
<dbReference type="InterPro" id="IPR036187">
    <property type="entry name" value="DNA_mismatch_repair_MutS_sf"/>
</dbReference>
<dbReference type="PIRSF" id="PIRSF037677">
    <property type="entry name" value="DNA_mis_repair_Msh6"/>
    <property type="match status" value="1"/>
</dbReference>
<dbReference type="PANTHER" id="PTHR11361">
    <property type="entry name" value="DNA MISMATCH REPAIR PROTEIN MUTS FAMILY MEMBER"/>
    <property type="match status" value="1"/>
</dbReference>
<dbReference type="Gene3D" id="3.40.50.300">
    <property type="entry name" value="P-loop containing nucleotide triphosphate hydrolases"/>
    <property type="match status" value="1"/>
</dbReference>
<organism evidence="10 11">
    <name type="scientific">Pyrrhoderma noxium</name>
    <dbReference type="NCBI Taxonomy" id="2282107"/>
    <lineage>
        <taxon>Eukaryota</taxon>
        <taxon>Fungi</taxon>
        <taxon>Dikarya</taxon>
        <taxon>Basidiomycota</taxon>
        <taxon>Agaricomycotina</taxon>
        <taxon>Agaricomycetes</taxon>
        <taxon>Hymenochaetales</taxon>
        <taxon>Hymenochaetaceae</taxon>
        <taxon>Pyrrhoderma</taxon>
    </lineage>
</organism>
<dbReference type="SMART" id="SM00534">
    <property type="entry name" value="MUTSac"/>
    <property type="match status" value="1"/>
</dbReference>
<dbReference type="Proteomes" id="UP000217199">
    <property type="component" value="Unassembled WGS sequence"/>
</dbReference>
<dbReference type="GO" id="GO:0005739">
    <property type="term" value="C:mitochondrion"/>
    <property type="evidence" value="ECO:0007669"/>
    <property type="project" value="TreeGrafter"/>
</dbReference>
<dbReference type="InterPro" id="IPR016151">
    <property type="entry name" value="DNA_mismatch_repair_MutS_N"/>
</dbReference>
<dbReference type="InterPro" id="IPR017261">
    <property type="entry name" value="DNA_mismatch_repair_MutS/MSH"/>
</dbReference>
<gene>
    <name evidence="10" type="ORF">PNOK_0228700</name>
</gene>
<dbReference type="Pfam" id="PF01624">
    <property type="entry name" value="MutS_I"/>
    <property type="match status" value="1"/>
</dbReference>
<evidence type="ECO:0000259" key="9">
    <source>
        <dbReference type="PROSITE" id="PS00486"/>
    </source>
</evidence>
<evidence type="ECO:0000313" key="11">
    <source>
        <dbReference type="Proteomes" id="UP000217199"/>
    </source>
</evidence>
<reference evidence="10 11" key="1">
    <citation type="journal article" date="2017" name="Mol. Ecol.">
        <title>Comparative and population genomic landscape of Phellinus noxius: A hypervariable fungus causing root rot in trees.</title>
        <authorList>
            <person name="Chung C.L."/>
            <person name="Lee T.J."/>
            <person name="Akiba M."/>
            <person name="Lee H.H."/>
            <person name="Kuo T.H."/>
            <person name="Liu D."/>
            <person name="Ke H.M."/>
            <person name="Yokoi T."/>
            <person name="Roa M.B."/>
            <person name="Lu M.J."/>
            <person name="Chang Y.Y."/>
            <person name="Ann P.J."/>
            <person name="Tsai J.N."/>
            <person name="Chen C.Y."/>
            <person name="Tzean S.S."/>
            <person name="Ota Y."/>
            <person name="Hattori T."/>
            <person name="Sahashi N."/>
            <person name="Liou R.F."/>
            <person name="Kikuchi T."/>
            <person name="Tsai I.J."/>
        </authorList>
    </citation>
    <scope>NUCLEOTIDE SEQUENCE [LARGE SCALE GENOMIC DNA]</scope>
    <source>
        <strain evidence="10 11">FFPRI411160</strain>
    </source>
</reference>
<dbReference type="GO" id="GO:0043504">
    <property type="term" value="P:mitochondrial DNA repair"/>
    <property type="evidence" value="ECO:0007669"/>
    <property type="project" value="TreeGrafter"/>
</dbReference>
<dbReference type="PANTHER" id="PTHR11361:SF34">
    <property type="entry name" value="DNA MISMATCH REPAIR PROTEIN MSH1, MITOCHONDRIAL"/>
    <property type="match status" value="1"/>
</dbReference>
<keyword evidence="2" id="KW-0547">Nucleotide-binding</keyword>
<keyword evidence="5" id="KW-0238">DNA-binding</keyword>
<dbReference type="InterPro" id="IPR036678">
    <property type="entry name" value="MutS_con_dom_sf"/>
</dbReference>
<evidence type="ECO:0000256" key="4">
    <source>
        <dbReference type="ARBA" id="ARBA00022840"/>
    </source>
</evidence>
<accession>A0A286URW1</accession>
<keyword evidence="6" id="KW-0234">DNA repair</keyword>
<comment type="similarity">
    <text evidence="1">Belongs to the DNA mismatch repair MutS family.</text>
</comment>
<dbReference type="InParanoid" id="A0A286URW1"/>
<dbReference type="InterPro" id="IPR007695">
    <property type="entry name" value="DNA_mismatch_repair_MutS-lik_N"/>
</dbReference>
<dbReference type="SMART" id="SM00533">
    <property type="entry name" value="MUTSd"/>
    <property type="match status" value="1"/>
</dbReference>
<feature type="region of interest" description="Disordered" evidence="8">
    <location>
        <begin position="78"/>
        <end position="156"/>
    </location>
</feature>
<keyword evidence="4" id="KW-0067">ATP-binding</keyword>
<evidence type="ECO:0000256" key="1">
    <source>
        <dbReference type="ARBA" id="ARBA00006271"/>
    </source>
</evidence>
<name>A0A286URW1_9AGAM</name>
<feature type="compositionally biased region" description="Basic and acidic residues" evidence="8">
    <location>
        <begin position="616"/>
        <end position="628"/>
    </location>
</feature>